<organism evidence="3 4">
    <name type="scientific">Paraliobacillus ryukyuensis</name>
    <dbReference type="NCBI Taxonomy" id="200904"/>
    <lineage>
        <taxon>Bacteria</taxon>
        <taxon>Bacillati</taxon>
        <taxon>Bacillota</taxon>
        <taxon>Bacilli</taxon>
        <taxon>Bacillales</taxon>
        <taxon>Bacillaceae</taxon>
        <taxon>Paraliobacillus</taxon>
    </lineage>
</organism>
<keyword evidence="2" id="KW-1133">Transmembrane helix</keyword>
<dbReference type="PANTHER" id="PTHR40027:SF1">
    <property type="entry name" value="CELL DIVISION PROTEIN DIVIC"/>
    <property type="match status" value="1"/>
</dbReference>
<evidence type="ECO:0000256" key="1">
    <source>
        <dbReference type="SAM" id="Coils"/>
    </source>
</evidence>
<dbReference type="AlphaFoldDB" id="A0A366DQG4"/>
<evidence type="ECO:0000313" key="3">
    <source>
        <dbReference type="EMBL" id="RBO92322.1"/>
    </source>
</evidence>
<keyword evidence="4" id="KW-1185">Reference proteome</keyword>
<keyword evidence="2" id="KW-0812">Transmembrane</keyword>
<keyword evidence="2" id="KW-0472">Membrane</keyword>
<proteinExistence type="predicted"/>
<keyword evidence="1" id="KW-0175">Coiled coil</keyword>
<feature type="transmembrane region" description="Helical" evidence="2">
    <location>
        <begin position="38"/>
        <end position="57"/>
    </location>
</feature>
<sequence>MGAKHQRNVSRIDSTYVKKYDAYVERQRKKKKRLKRRLALFAIIVCVTFGVIITYHINQRVLYADKKATYQAKQEELQSLQTEEADLTQKVNLLNDEDYVLQIAKTNYFFTEEGEIVFKLPETDPSY</sequence>
<dbReference type="EMBL" id="QNRI01000014">
    <property type="protein sequence ID" value="RBO92322.1"/>
    <property type="molecule type" value="Genomic_DNA"/>
</dbReference>
<dbReference type="RefSeq" id="WP_079707627.1">
    <property type="nucleotide sequence ID" value="NZ_BAABQN010000016.1"/>
</dbReference>
<dbReference type="Pfam" id="PF04977">
    <property type="entry name" value="DivIC"/>
    <property type="match status" value="1"/>
</dbReference>
<protein>
    <submittedName>
        <fullName evidence="3">Cell division protein DivIC</fullName>
    </submittedName>
</protein>
<dbReference type="GO" id="GO:0051301">
    <property type="term" value="P:cell division"/>
    <property type="evidence" value="ECO:0007669"/>
    <property type="project" value="UniProtKB-KW"/>
</dbReference>
<gene>
    <name evidence="3" type="ORF">DES48_11421</name>
</gene>
<evidence type="ECO:0000256" key="2">
    <source>
        <dbReference type="SAM" id="Phobius"/>
    </source>
</evidence>
<evidence type="ECO:0000313" key="4">
    <source>
        <dbReference type="Proteomes" id="UP000252254"/>
    </source>
</evidence>
<feature type="coiled-coil region" evidence="1">
    <location>
        <begin position="63"/>
        <end position="97"/>
    </location>
</feature>
<dbReference type="InterPro" id="IPR007060">
    <property type="entry name" value="FtsL/DivIC"/>
</dbReference>
<keyword evidence="3" id="KW-0132">Cell division</keyword>
<name>A0A366DQG4_9BACI</name>
<dbReference type="PANTHER" id="PTHR40027">
    <property type="entry name" value="CELL DIVISION PROTEIN DIVIC"/>
    <property type="match status" value="1"/>
</dbReference>
<dbReference type="STRING" id="200904.GCA_900168775_02965"/>
<dbReference type="InterPro" id="IPR039076">
    <property type="entry name" value="DivIC"/>
</dbReference>
<dbReference type="OrthoDB" id="2991180at2"/>
<accession>A0A366DQG4</accession>
<dbReference type="Proteomes" id="UP000252254">
    <property type="component" value="Unassembled WGS sequence"/>
</dbReference>
<keyword evidence="3" id="KW-0131">Cell cycle</keyword>
<reference evidence="3 4" key="1">
    <citation type="submission" date="2018-06" db="EMBL/GenBank/DDBJ databases">
        <title>Genomic Encyclopedia of Type Strains, Phase IV (KMG-IV): sequencing the most valuable type-strain genomes for metagenomic binning, comparative biology and taxonomic classification.</title>
        <authorList>
            <person name="Goeker M."/>
        </authorList>
    </citation>
    <scope>NUCLEOTIDE SEQUENCE [LARGE SCALE GENOMIC DNA]</scope>
    <source>
        <strain evidence="3 4">DSM 15140</strain>
    </source>
</reference>
<comment type="caution">
    <text evidence="3">The sequence shown here is derived from an EMBL/GenBank/DDBJ whole genome shotgun (WGS) entry which is preliminary data.</text>
</comment>